<gene>
    <name evidence="1" type="ORF">Y1Q_0009857</name>
</gene>
<proteinExistence type="predicted"/>
<sequence>MKSSRGFLTHIHLFGLRYEGQYTRENKVDLRCYVWLALGVWLELAQDGACAFASEDNSRNRETEEFWHGKWDVAYQPLTVASTQTQTERRKNSYSS</sequence>
<comment type="caution">
    <text evidence="1">The sequence shown here is derived from an EMBL/GenBank/DDBJ whole genome shotgun (WGS) entry which is preliminary data.</text>
</comment>
<dbReference type="EMBL" id="AKHW03004724">
    <property type="protein sequence ID" value="KYO29048.1"/>
    <property type="molecule type" value="Genomic_DNA"/>
</dbReference>
<dbReference type="AlphaFoldDB" id="A0A151MX70"/>
<dbReference type="Proteomes" id="UP000050525">
    <property type="component" value="Unassembled WGS sequence"/>
</dbReference>
<evidence type="ECO:0000313" key="2">
    <source>
        <dbReference type="Proteomes" id="UP000050525"/>
    </source>
</evidence>
<reference evidence="1 2" key="1">
    <citation type="journal article" date="2012" name="Genome Biol.">
        <title>Sequencing three crocodilian genomes to illuminate the evolution of archosaurs and amniotes.</title>
        <authorList>
            <person name="St John J.A."/>
            <person name="Braun E.L."/>
            <person name="Isberg S.R."/>
            <person name="Miles L.G."/>
            <person name="Chong A.Y."/>
            <person name="Gongora J."/>
            <person name="Dalzell P."/>
            <person name="Moran C."/>
            <person name="Bed'hom B."/>
            <person name="Abzhanov A."/>
            <person name="Burgess S.C."/>
            <person name="Cooksey A.M."/>
            <person name="Castoe T.A."/>
            <person name="Crawford N.G."/>
            <person name="Densmore L.D."/>
            <person name="Drew J.C."/>
            <person name="Edwards S.V."/>
            <person name="Faircloth B.C."/>
            <person name="Fujita M.K."/>
            <person name="Greenwold M.J."/>
            <person name="Hoffmann F.G."/>
            <person name="Howard J.M."/>
            <person name="Iguchi T."/>
            <person name="Janes D.E."/>
            <person name="Khan S.Y."/>
            <person name="Kohno S."/>
            <person name="de Koning A.J."/>
            <person name="Lance S.L."/>
            <person name="McCarthy F.M."/>
            <person name="McCormack J.E."/>
            <person name="Merchant M.E."/>
            <person name="Peterson D.G."/>
            <person name="Pollock D.D."/>
            <person name="Pourmand N."/>
            <person name="Raney B.J."/>
            <person name="Roessler K.A."/>
            <person name="Sanford J.R."/>
            <person name="Sawyer R.H."/>
            <person name="Schmidt C.J."/>
            <person name="Triplett E.W."/>
            <person name="Tuberville T.D."/>
            <person name="Venegas-Anaya M."/>
            <person name="Howard J.T."/>
            <person name="Jarvis E.D."/>
            <person name="Guillette L.J.Jr."/>
            <person name="Glenn T.C."/>
            <person name="Green R.E."/>
            <person name="Ray D.A."/>
        </authorList>
    </citation>
    <scope>NUCLEOTIDE SEQUENCE [LARGE SCALE GENOMIC DNA]</scope>
    <source>
        <strain evidence="1">KSC_2009_1</strain>
    </source>
</reference>
<protein>
    <submittedName>
        <fullName evidence="1">Uncharacterized protein</fullName>
    </submittedName>
</protein>
<evidence type="ECO:0000313" key="1">
    <source>
        <dbReference type="EMBL" id="KYO29048.1"/>
    </source>
</evidence>
<name>A0A151MX70_ALLMI</name>
<keyword evidence="2" id="KW-1185">Reference proteome</keyword>
<organism evidence="1 2">
    <name type="scientific">Alligator mississippiensis</name>
    <name type="common">American alligator</name>
    <dbReference type="NCBI Taxonomy" id="8496"/>
    <lineage>
        <taxon>Eukaryota</taxon>
        <taxon>Metazoa</taxon>
        <taxon>Chordata</taxon>
        <taxon>Craniata</taxon>
        <taxon>Vertebrata</taxon>
        <taxon>Euteleostomi</taxon>
        <taxon>Archelosauria</taxon>
        <taxon>Archosauria</taxon>
        <taxon>Crocodylia</taxon>
        <taxon>Alligatoridae</taxon>
        <taxon>Alligatorinae</taxon>
        <taxon>Alligator</taxon>
    </lineage>
</organism>
<accession>A0A151MX70</accession>